<keyword evidence="3" id="KW-0067">ATP-binding</keyword>
<accession>A0A2J1DVA4</accession>
<dbReference type="PANTHER" id="PTHR43334">
    <property type="entry name" value="ACETATE--COA LIGASE [ADP-FORMING]"/>
    <property type="match status" value="1"/>
</dbReference>
<dbReference type="GO" id="GO:0016874">
    <property type="term" value="F:ligase activity"/>
    <property type="evidence" value="ECO:0007669"/>
    <property type="project" value="UniProtKB-KW"/>
</dbReference>
<dbReference type="Pfam" id="PF13549">
    <property type="entry name" value="ATP-grasp_5"/>
    <property type="match status" value="1"/>
</dbReference>
<evidence type="ECO:0000256" key="3">
    <source>
        <dbReference type="ARBA" id="ARBA00022840"/>
    </source>
</evidence>
<evidence type="ECO:0000313" key="5">
    <source>
        <dbReference type="Proteomes" id="UP000233649"/>
    </source>
</evidence>
<protein>
    <submittedName>
        <fullName evidence="4">Acetyl-CoA synthetase</fullName>
    </submittedName>
</protein>
<feature type="non-terminal residue" evidence="4">
    <location>
        <position position="1"/>
    </location>
</feature>
<dbReference type="AlphaFoldDB" id="A0A2J1DVA4"/>
<organism evidence="4 5">
    <name type="scientific">Dehalococcoides mccartyi</name>
    <dbReference type="NCBI Taxonomy" id="61435"/>
    <lineage>
        <taxon>Bacteria</taxon>
        <taxon>Bacillati</taxon>
        <taxon>Chloroflexota</taxon>
        <taxon>Dehalococcoidia</taxon>
        <taxon>Dehalococcoidales</taxon>
        <taxon>Dehalococcoidaceae</taxon>
        <taxon>Dehalococcoides</taxon>
    </lineage>
</organism>
<dbReference type="Proteomes" id="UP000233649">
    <property type="component" value="Unassembled WGS sequence"/>
</dbReference>
<dbReference type="PANTHER" id="PTHR43334:SF1">
    <property type="entry name" value="3-HYDROXYPROPIONATE--COA LIGASE [ADP-FORMING]"/>
    <property type="match status" value="1"/>
</dbReference>
<gene>
    <name evidence="4" type="ORF">CVH13_01266</name>
</gene>
<dbReference type="SUPFAM" id="SSF56059">
    <property type="entry name" value="Glutathione synthetase ATP-binding domain-like"/>
    <property type="match status" value="1"/>
</dbReference>
<evidence type="ECO:0000313" key="4">
    <source>
        <dbReference type="EMBL" id="PKH46072.1"/>
    </source>
</evidence>
<evidence type="ECO:0000256" key="2">
    <source>
        <dbReference type="ARBA" id="ARBA00022741"/>
    </source>
</evidence>
<keyword evidence="1" id="KW-0436">Ligase</keyword>
<name>A0A2J1DVA4_9CHLR</name>
<reference evidence="4 5" key="1">
    <citation type="journal article" date="2017" name="FEMS Microbiol. Ecol.">
        <title>Reconstructed genomes of novel Dehalococcoides mccartyi strains from 1,2,3,4-tetrachlorodibenzo-p-dioxin-dechlorinating enrichment cultures reveal divergent reductive dehalogenase gene profiles.</title>
        <authorList>
            <person name="Dam H.T."/>
            <person name="Vollmers J."/>
            <person name="Kaster A.K."/>
            <person name="Haggblom M.M."/>
        </authorList>
    </citation>
    <scope>NUCLEOTIDE SEQUENCE [LARGE SCALE GENOMIC DNA]</scope>
    <source>
        <strain evidence="4 5">H1-3-2.001</strain>
    </source>
</reference>
<dbReference type="EMBL" id="PHFD01000255">
    <property type="protein sequence ID" value="PKH46072.1"/>
    <property type="molecule type" value="Genomic_DNA"/>
</dbReference>
<evidence type="ECO:0000256" key="1">
    <source>
        <dbReference type="ARBA" id="ARBA00022598"/>
    </source>
</evidence>
<comment type="caution">
    <text evidence="4">The sequence shown here is derived from an EMBL/GenBank/DDBJ whole genome shotgun (WGS) entry which is preliminary data.</text>
</comment>
<keyword evidence="2" id="KW-0547">Nucleotide-binding</keyword>
<sequence>LGLKTEAEVEKAFATMMENVKAACPAANIEGVTLQRMVDKYDYELIIGSKKDPVFGPVILFGSGGIEAEFQKDVAVGLPPLNQVLARRVMEGTKIYEMLYKGFRTKPPANLRLLEKLW</sequence>
<dbReference type="GO" id="GO:0005524">
    <property type="term" value="F:ATP binding"/>
    <property type="evidence" value="ECO:0007669"/>
    <property type="project" value="UniProtKB-KW"/>
</dbReference>
<dbReference type="Gene3D" id="3.30.470.20">
    <property type="entry name" value="ATP-grasp fold, B domain"/>
    <property type="match status" value="1"/>
</dbReference>
<dbReference type="InterPro" id="IPR051538">
    <property type="entry name" value="Acyl-CoA_Synth/Transferase"/>
</dbReference>
<proteinExistence type="predicted"/>